<dbReference type="InterPro" id="IPR036291">
    <property type="entry name" value="NAD(P)-bd_dom_sf"/>
</dbReference>
<evidence type="ECO:0000313" key="3">
    <source>
        <dbReference type="Proteomes" id="UP000564644"/>
    </source>
</evidence>
<keyword evidence="3" id="KW-1185">Reference proteome</keyword>
<gene>
    <name evidence="2" type="ORF">H7C18_12800</name>
</gene>
<protein>
    <submittedName>
        <fullName evidence="2">Gfo/Idh/MocA family oxidoreductase</fullName>
    </submittedName>
</protein>
<dbReference type="SUPFAM" id="SSF51735">
    <property type="entry name" value="NAD(P)-binding Rossmann-fold domains"/>
    <property type="match status" value="1"/>
</dbReference>
<comment type="caution">
    <text evidence="2">The sequence shown here is derived from an EMBL/GenBank/DDBJ whole genome shotgun (WGS) entry which is preliminary data.</text>
</comment>
<name>A0A7X0SKQ4_9BACL</name>
<accession>A0A7X0SKQ4</accession>
<dbReference type="Proteomes" id="UP000564644">
    <property type="component" value="Unassembled WGS sequence"/>
</dbReference>
<dbReference type="EMBL" id="JACJVO010000015">
    <property type="protein sequence ID" value="MBB6731792.1"/>
    <property type="molecule type" value="Genomic_DNA"/>
</dbReference>
<reference evidence="2 3" key="1">
    <citation type="submission" date="2020-08" db="EMBL/GenBank/DDBJ databases">
        <title>Cohnella phylogeny.</title>
        <authorList>
            <person name="Dunlap C."/>
        </authorList>
    </citation>
    <scope>NUCLEOTIDE SEQUENCE [LARGE SCALE GENOMIC DNA]</scope>
    <source>
        <strain evidence="2 3">CBP 2801</strain>
    </source>
</reference>
<dbReference type="GO" id="GO:0000166">
    <property type="term" value="F:nucleotide binding"/>
    <property type="evidence" value="ECO:0007669"/>
    <property type="project" value="InterPro"/>
</dbReference>
<dbReference type="Gene3D" id="3.40.50.720">
    <property type="entry name" value="NAD(P)-binding Rossmann-like Domain"/>
    <property type="match status" value="1"/>
</dbReference>
<dbReference type="PANTHER" id="PTHR43377">
    <property type="entry name" value="BILIVERDIN REDUCTASE A"/>
    <property type="match status" value="1"/>
</dbReference>
<dbReference type="Pfam" id="PF01408">
    <property type="entry name" value="GFO_IDH_MocA"/>
    <property type="match status" value="1"/>
</dbReference>
<dbReference type="InterPro" id="IPR051450">
    <property type="entry name" value="Gfo/Idh/MocA_Oxidoreductases"/>
</dbReference>
<proteinExistence type="predicted"/>
<dbReference type="RefSeq" id="WP_185129462.1">
    <property type="nucleotide sequence ID" value="NZ_JACJVO010000015.1"/>
</dbReference>
<dbReference type="AlphaFoldDB" id="A0A7X0SKQ4"/>
<organism evidence="2 3">
    <name type="scientific">Cohnella zeiphila</name>
    <dbReference type="NCBI Taxonomy" id="2761120"/>
    <lineage>
        <taxon>Bacteria</taxon>
        <taxon>Bacillati</taxon>
        <taxon>Bacillota</taxon>
        <taxon>Bacilli</taxon>
        <taxon>Bacillales</taxon>
        <taxon>Paenibacillaceae</taxon>
        <taxon>Cohnella</taxon>
    </lineage>
</organism>
<evidence type="ECO:0000313" key="2">
    <source>
        <dbReference type="EMBL" id="MBB6731792.1"/>
    </source>
</evidence>
<evidence type="ECO:0000259" key="1">
    <source>
        <dbReference type="Pfam" id="PF01408"/>
    </source>
</evidence>
<dbReference type="InterPro" id="IPR000683">
    <property type="entry name" value="Gfo/Idh/MocA-like_OxRdtase_N"/>
</dbReference>
<sequence length="361" mass="40315">MKKPVVFGIVGGASFRAQYYLRIARELPDRFRVSGLVVRDGAKRQDMAERWRVPVLETLEDLLERERPDFVVVSVSGGACPDYLLRLAELGVPALAETPPAPDLAGLIDLHERLTLRGARVQVAEQYHLYPLNVARSAIIREGRLGDITQATVSVSHLYHGVSLLRKMLGIGFEDASIRGMRFEADVVAGPGRGGPPTEEKIVRKPRDLAWLDYGGKLGIYDFTADQHRSWVRSNHLSVRGVRGEIFDTRLSLLQSFDTPQPLEFKRINRGEWENAEGYFLQGIMAGDRWVYENPYAPARLYDDELAIAACLDGMASYVDGGPSFYGLPEASQDCYLGYLIEEAVRTGETVTSQRQIWSAV</sequence>
<dbReference type="PANTHER" id="PTHR43377:SF2">
    <property type="entry name" value="BINDING ROSSMANN FOLD OXIDOREDUCTASE, PUTATIVE (AFU_ORTHOLOGUE AFUA_4G00560)-RELATED"/>
    <property type="match status" value="1"/>
</dbReference>
<feature type="domain" description="Gfo/Idh/MocA-like oxidoreductase N-terminal" evidence="1">
    <location>
        <begin position="7"/>
        <end position="124"/>
    </location>
</feature>